<evidence type="ECO:0000313" key="2">
    <source>
        <dbReference type="Proteomes" id="UP000431913"/>
    </source>
</evidence>
<reference evidence="1 2" key="1">
    <citation type="submission" date="2019-08" db="EMBL/GenBank/DDBJ databases">
        <title>In-depth cultivation of the pig gut microbiome towards novel bacterial diversity and tailored functional studies.</title>
        <authorList>
            <person name="Wylensek D."/>
            <person name="Hitch T.C.A."/>
            <person name="Clavel T."/>
        </authorList>
    </citation>
    <scope>NUCLEOTIDE SEQUENCE [LARGE SCALE GENOMIC DNA]</scope>
    <source>
        <strain evidence="1 2">WCA3-601-WT-6J</strain>
    </source>
</reference>
<name>A0A6I2UCF8_9FIRM</name>
<comment type="caution">
    <text evidence="1">The sequence shown here is derived from an EMBL/GenBank/DDBJ whole genome shotgun (WGS) entry which is preliminary data.</text>
</comment>
<dbReference type="AlphaFoldDB" id="A0A6I2UCF8"/>
<dbReference type="EMBL" id="VUNJ01000019">
    <property type="protein sequence ID" value="MST93060.1"/>
    <property type="molecule type" value="Genomic_DNA"/>
</dbReference>
<organism evidence="1 2">
    <name type="scientific">Ruthenibacterium lactatiformans</name>
    <dbReference type="NCBI Taxonomy" id="1550024"/>
    <lineage>
        <taxon>Bacteria</taxon>
        <taxon>Bacillati</taxon>
        <taxon>Bacillota</taxon>
        <taxon>Clostridia</taxon>
        <taxon>Eubacteriales</taxon>
        <taxon>Oscillospiraceae</taxon>
        <taxon>Ruthenibacterium</taxon>
    </lineage>
</organism>
<evidence type="ECO:0000313" key="1">
    <source>
        <dbReference type="EMBL" id="MST93060.1"/>
    </source>
</evidence>
<dbReference type="Proteomes" id="UP000431913">
    <property type="component" value="Unassembled WGS sequence"/>
</dbReference>
<proteinExistence type="predicted"/>
<accession>A0A6I2UCF8</accession>
<sequence length="102" mass="11702">MNFHWELRKSSCRRPLKILTEWTLHVLEVRRHELVIGRSPTWAPCRIRYYPAVGRMLISGPAGQHIGWANNLADAFDQLALADTKQVLPENGPLNTERSSKI</sequence>
<gene>
    <name evidence="1" type="ORF">FYJ76_14155</name>
</gene>
<protein>
    <submittedName>
        <fullName evidence="1">Uncharacterized protein</fullName>
    </submittedName>
</protein>